<proteinExistence type="inferred from homology"/>
<dbReference type="SUPFAM" id="SSF143011">
    <property type="entry name" value="RelE-like"/>
    <property type="match status" value="1"/>
</dbReference>
<keyword evidence="2" id="KW-1277">Toxin-antitoxin system</keyword>
<protein>
    <recommendedName>
        <fullName evidence="5">Plasmid stabilization system</fullName>
    </recommendedName>
</protein>
<dbReference type="Pfam" id="PF05016">
    <property type="entry name" value="ParE_toxin"/>
    <property type="match status" value="1"/>
</dbReference>
<dbReference type="AlphaFoldDB" id="Q0F1B3"/>
<dbReference type="HOGENOM" id="CLU_147162_4_0_0"/>
<dbReference type="InterPro" id="IPR051803">
    <property type="entry name" value="TA_system_RelE-like_toxin"/>
</dbReference>
<name>Q0F1B3_9PROT</name>
<dbReference type="PANTHER" id="PTHR33755">
    <property type="entry name" value="TOXIN PARE1-RELATED"/>
    <property type="match status" value="1"/>
</dbReference>
<evidence type="ECO:0000256" key="1">
    <source>
        <dbReference type="ARBA" id="ARBA00006226"/>
    </source>
</evidence>
<gene>
    <name evidence="3" type="ORF">SPV1_11116</name>
</gene>
<accession>Q0F1B3</accession>
<dbReference type="eggNOG" id="COG3668">
    <property type="taxonomic scope" value="Bacteria"/>
</dbReference>
<dbReference type="InterPro" id="IPR035093">
    <property type="entry name" value="RelE/ParE_toxin_dom_sf"/>
</dbReference>
<dbReference type="EMBL" id="AATS01000003">
    <property type="protein sequence ID" value="EAU55278.1"/>
    <property type="molecule type" value="Genomic_DNA"/>
</dbReference>
<organism evidence="3 4">
    <name type="scientific">Mariprofundus ferrooxydans PV-1</name>
    <dbReference type="NCBI Taxonomy" id="314345"/>
    <lineage>
        <taxon>Bacteria</taxon>
        <taxon>Pseudomonadati</taxon>
        <taxon>Pseudomonadota</taxon>
        <taxon>Candidatius Mariprofundia</taxon>
        <taxon>Mariprofundales</taxon>
        <taxon>Mariprofundaceae</taxon>
        <taxon>Mariprofundus</taxon>
    </lineage>
</organism>
<evidence type="ECO:0000313" key="4">
    <source>
        <dbReference type="Proteomes" id="UP000005297"/>
    </source>
</evidence>
<reference evidence="3 4" key="1">
    <citation type="submission" date="2006-09" db="EMBL/GenBank/DDBJ databases">
        <authorList>
            <person name="Emerson D."/>
            <person name="Ferriera S."/>
            <person name="Johnson J."/>
            <person name="Kravitz S."/>
            <person name="Halpern A."/>
            <person name="Remington K."/>
            <person name="Beeson K."/>
            <person name="Tran B."/>
            <person name="Rogers Y.-H."/>
            <person name="Friedman R."/>
            <person name="Venter J.C."/>
        </authorList>
    </citation>
    <scope>NUCLEOTIDE SEQUENCE [LARGE SCALE GENOMIC DNA]</scope>
    <source>
        <strain evidence="3 4">PV-1</strain>
    </source>
</reference>
<comment type="similarity">
    <text evidence="1">Belongs to the RelE toxin family.</text>
</comment>
<dbReference type="InterPro" id="IPR007712">
    <property type="entry name" value="RelE/ParE_toxin"/>
</dbReference>
<sequence length="113" mass="13221">MSVKRYEVRYLTSAKNDLYELLSFLSEKESTDRARLVLNRIRALCEDLASMPSRGHVPPELAEMGSRKFLELHFKPYRMIYQVTDSVVYIHLVCDGRRDMQSLLRRRLLSPGS</sequence>
<dbReference type="Gene3D" id="3.30.2310.20">
    <property type="entry name" value="RelE-like"/>
    <property type="match status" value="1"/>
</dbReference>
<comment type="caution">
    <text evidence="3">The sequence shown here is derived from an EMBL/GenBank/DDBJ whole genome shotgun (WGS) entry which is preliminary data.</text>
</comment>
<evidence type="ECO:0000256" key="2">
    <source>
        <dbReference type="ARBA" id="ARBA00022649"/>
    </source>
</evidence>
<evidence type="ECO:0000313" key="3">
    <source>
        <dbReference type="EMBL" id="EAU55278.1"/>
    </source>
</evidence>
<dbReference type="Proteomes" id="UP000005297">
    <property type="component" value="Unassembled WGS sequence"/>
</dbReference>
<dbReference type="InParanoid" id="Q0F1B3"/>
<evidence type="ECO:0008006" key="5">
    <source>
        <dbReference type="Google" id="ProtNLM"/>
    </source>
</evidence>
<dbReference type="STRING" id="314344.AL013_09290"/>
<keyword evidence="4" id="KW-1185">Reference proteome</keyword>